<keyword evidence="7" id="KW-0479">Metal-binding</keyword>
<dbReference type="PANTHER" id="PTHR30529">
    <property type="entry name" value="CYTOCHROME B561"/>
    <property type="match status" value="1"/>
</dbReference>
<keyword evidence="6 13" id="KW-0812">Transmembrane</keyword>
<evidence type="ECO:0000256" key="11">
    <source>
        <dbReference type="ARBA" id="ARBA00023136"/>
    </source>
</evidence>
<dbReference type="SUPFAM" id="SSF81342">
    <property type="entry name" value="Transmembrane di-heme cytochromes"/>
    <property type="match status" value="1"/>
</dbReference>
<evidence type="ECO:0000256" key="3">
    <source>
        <dbReference type="ARBA" id="ARBA00022448"/>
    </source>
</evidence>
<keyword evidence="5" id="KW-0349">Heme</keyword>
<evidence type="ECO:0000256" key="2">
    <source>
        <dbReference type="ARBA" id="ARBA00004651"/>
    </source>
</evidence>
<dbReference type="GO" id="GO:0005886">
    <property type="term" value="C:plasma membrane"/>
    <property type="evidence" value="ECO:0007669"/>
    <property type="project" value="UniProtKB-SubCell"/>
</dbReference>
<dbReference type="GO" id="GO:0009055">
    <property type="term" value="F:electron transfer activity"/>
    <property type="evidence" value="ECO:0007669"/>
    <property type="project" value="InterPro"/>
</dbReference>
<dbReference type="KEGG" id="aaa:Acav_1720"/>
<keyword evidence="3" id="KW-0813">Transport</keyword>
<dbReference type="HOGENOM" id="CLU_095321_3_0_4"/>
<dbReference type="GeneID" id="34235645"/>
<keyword evidence="8" id="KW-0249">Electron transport</keyword>
<dbReference type="RefSeq" id="WP_013594157.1">
    <property type="nucleotide sequence ID" value="NC_015138.1"/>
</dbReference>
<dbReference type="Proteomes" id="UP000002482">
    <property type="component" value="Chromosome"/>
</dbReference>
<evidence type="ECO:0000256" key="8">
    <source>
        <dbReference type="ARBA" id="ARBA00022982"/>
    </source>
</evidence>
<evidence type="ECO:0000256" key="12">
    <source>
        <dbReference type="ARBA" id="ARBA00037975"/>
    </source>
</evidence>
<dbReference type="Pfam" id="PF01292">
    <property type="entry name" value="Ni_hydr_CYTB"/>
    <property type="match status" value="1"/>
</dbReference>
<proteinExistence type="inferred from homology"/>
<gene>
    <name evidence="15" type="ordered locus">Acav_1720</name>
</gene>
<comment type="subcellular location">
    <subcellularLocation>
        <location evidence="2">Cell membrane</location>
        <topology evidence="2">Multi-pass membrane protein</topology>
    </subcellularLocation>
</comment>
<dbReference type="PANTHER" id="PTHR30529:SF7">
    <property type="entry name" value="CYTOCHROME B561 BACTERIAL_NI-HYDROGENASE DOMAIN-CONTAINING PROTEIN"/>
    <property type="match status" value="1"/>
</dbReference>
<dbReference type="GO" id="GO:0020037">
    <property type="term" value="F:heme binding"/>
    <property type="evidence" value="ECO:0007669"/>
    <property type="project" value="TreeGrafter"/>
</dbReference>
<reference evidence="15" key="1">
    <citation type="submission" date="2011-02" db="EMBL/GenBank/DDBJ databases">
        <title>Complete sequence of Acidovorax avenae subsp. avenae ATCC 19860.</title>
        <authorList>
            <consortium name="US DOE Joint Genome Institute"/>
            <person name="Lucas S."/>
            <person name="Copeland A."/>
            <person name="Lapidus A."/>
            <person name="Cheng J.-F."/>
            <person name="Goodwin L."/>
            <person name="Pitluck S."/>
            <person name="Chertkov O."/>
            <person name="Held B."/>
            <person name="Detter J.C."/>
            <person name="Han C."/>
            <person name="Tapia R."/>
            <person name="Land M."/>
            <person name="Hauser L."/>
            <person name="Kyrpides N."/>
            <person name="Ivanova N."/>
            <person name="Ovchinnikova G."/>
            <person name="Pagani I."/>
            <person name="Gordon S."/>
            <person name="Woyke T."/>
        </authorList>
    </citation>
    <scope>NUCLEOTIDE SEQUENCE</scope>
    <source>
        <strain evidence="15">ATCC 19860</strain>
    </source>
</reference>
<name>F0Q5L0_PARA1</name>
<evidence type="ECO:0000259" key="14">
    <source>
        <dbReference type="Pfam" id="PF01292"/>
    </source>
</evidence>
<feature type="domain" description="Cytochrome b561 bacterial/Ni-hydrogenase" evidence="14">
    <location>
        <begin position="10"/>
        <end position="203"/>
    </location>
</feature>
<evidence type="ECO:0000256" key="5">
    <source>
        <dbReference type="ARBA" id="ARBA00022617"/>
    </source>
</evidence>
<evidence type="ECO:0000256" key="7">
    <source>
        <dbReference type="ARBA" id="ARBA00022723"/>
    </source>
</evidence>
<evidence type="ECO:0000256" key="6">
    <source>
        <dbReference type="ARBA" id="ARBA00022692"/>
    </source>
</evidence>
<evidence type="ECO:0000256" key="10">
    <source>
        <dbReference type="ARBA" id="ARBA00023004"/>
    </source>
</evidence>
<dbReference type="InterPro" id="IPR016174">
    <property type="entry name" value="Di-haem_cyt_TM"/>
</dbReference>
<evidence type="ECO:0000313" key="15">
    <source>
        <dbReference type="EMBL" id="ADX45638.1"/>
    </source>
</evidence>
<keyword evidence="4" id="KW-1003">Cell membrane</keyword>
<evidence type="ECO:0000256" key="9">
    <source>
        <dbReference type="ARBA" id="ARBA00022989"/>
    </source>
</evidence>
<keyword evidence="11 13" id="KW-0472">Membrane</keyword>
<feature type="transmembrane region" description="Helical" evidence="13">
    <location>
        <begin position="100"/>
        <end position="123"/>
    </location>
</feature>
<keyword evidence="9 13" id="KW-1133">Transmembrane helix</keyword>
<keyword evidence="16" id="KW-1185">Reference proteome</keyword>
<dbReference type="InterPro" id="IPR052168">
    <property type="entry name" value="Cytochrome_b561_oxidase"/>
</dbReference>
<keyword evidence="10" id="KW-0408">Iron</keyword>
<dbReference type="EMBL" id="CP002521">
    <property type="protein sequence ID" value="ADX45638.1"/>
    <property type="molecule type" value="Genomic_DNA"/>
</dbReference>
<evidence type="ECO:0000256" key="1">
    <source>
        <dbReference type="ARBA" id="ARBA00001970"/>
    </source>
</evidence>
<evidence type="ECO:0000256" key="13">
    <source>
        <dbReference type="SAM" id="Phobius"/>
    </source>
</evidence>
<comment type="cofactor">
    <cofactor evidence="1">
        <name>heme b</name>
        <dbReference type="ChEBI" id="CHEBI:60344"/>
    </cofactor>
</comment>
<evidence type="ECO:0000256" key="4">
    <source>
        <dbReference type="ARBA" id="ARBA00022475"/>
    </source>
</evidence>
<organism evidence="15 16">
    <name type="scientific">Paracidovorax avenae (strain ATCC 19860 / DSM 7227 / CCUG 15838 / JCM 20985 / LMG 2117 / NCPPB 1011)</name>
    <name type="common">Acidovorax avenae</name>
    <dbReference type="NCBI Taxonomy" id="643561"/>
    <lineage>
        <taxon>Bacteria</taxon>
        <taxon>Pseudomonadati</taxon>
        <taxon>Pseudomonadota</taxon>
        <taxon>Betaproteobacteria</taxon>
        <taxon>Burkholderiales</taxon>
        <taxon>Comamonadaceae</taxon>
        <taxon>Paracidovorax</taxon>
    </lineage>
</organism>
<protein>
    <submittedName>
        <fullName evidence="15">Cytochrome b/b6 domain protein</fullName>
    </submittedName>
</protein>
<dbReference type="InterPro" id="IPR011577">
    <property type="entry name" value="Cyt_b561_bac/Ni-Hgenase"/>
</dbReference>
<comment type="similarity">
    <text evidence="12">Belongs to the cytochrome b561 family.</text>
</comment>
<sequence length="223" mass="25139">MRWRNTLDAYGSVSMLFHWAMAAAFIAAYGVAYYVIWVVDPETSVRPPLFGWAPDAQRVVPILNIHWVLGMTIGFLVLPRLLWRIFGTTPRHAPASRLEVLAADAAHWALYALLILMPVSGYMTTYDPTNFGLFVIPACRDTAFAEWIRSLFGLTTLQLEDAMWTVHSFLGKRVAWVLVALHIGAALMHHFIRRDDVLRRMLPLRRRAPAAPPAGAKAPPSHR</sequence>
<feature type="transmembrane region" description="Helical" evidence="13">
    <location>
        <begin position="174"/>
        <end position="192"/>
    </location>
</feature>
<dbReference type="OrthoDB" id="8536275at2"/>
<dbReference type="GO" id="GO:0046872">
    <property type="term" value="F:metal ion binding"/>
    <property type="evidence" value="ECO:0007669"/>
    <property type="project" value="UniProtKB-KW"/>
</dbReference>
<feature type="transmembrane region" description="Helical" evidence="13">
    <location>
        <begin position="59"/>
        <end position="79"/>
    </location>
</feature>
<evidence type="ECO:0000313" key="16">
    <source>
        <dbReference type="Proteomes" id="UP000002482"/>
    </source>
</evidence>
<dbReference type="GO" id="GO:0022904">
    <property type="term" value="P:respiratory electron transport chain"/>
    <property type="evidence" value="ECO:0007669"/>
    <property type="project" value="InterPro"/>
</dbReference>
<feature type="transmembrane region" description="Helical" evidence="13">
    <location>
        <begin position="16"/>
        <end position="39"/>
    </location>
</feature>
<dbReference type="AlphaFoldDB" id="F0Q5L0"/>
<accession>F0Q5L0</accession>